<reference evidence="1 3" key="1">
    <citation type="submission" date="2018-11" db="EMBL/GenBank/DDBJ databases">
        <title>Novel Erysipelotrichaceae bacterium isolated from small intestine of a swine.</title>
        <authorList>
            <person name="Kim J.S."/>
            <person name="Choe H."/>
            <person name="Lee Y.R."/>
            <person name="Kim K.M."/>
            <person name="Park D.S."/>
        </authorList>
    </citation>
    <scope>NUCLEOTIDE SEQUENCE [LARGE SCALE GENOMIC DNA]</scope>
    <source>
        <strain evidence="1 3">SG0102</strain>
    </source>
</reference>
<evidence type="ECO:0000313" key="2">
    <source>
        <dbReference type="EMBL" id="BBH27077.1"/>
    </source>
</evidence>
<dbReference type="KEGG" id="ebm:SG0102_15340"/>
<sequence>MIILIFIIIILVALIAIALYLHFSKKPEPAYDPERVKLERENEERIAKARMEADRQATRNFFK</sequence>
<accession>A0A3G9J6F1</accession>
<keyword evidence="3" id="KW-1185">Reference proteome</keyword>
<dbReference type="RefSeq" id="WP_125119447.1">
    <property type="nucleotide sequence ID" value="NZ_AP019309.1"/>
</dbReference>
<protein>
    <submittedName>
        <fullName evidence="1">Uncharacterized protein</fullName>
    </submittedName>
</protein>
<dbReference type="KEGG" id="ebm:SG0102_20110"/>
<dbReference type="AlphaFoldDB" id="A0A3G9J6F1"/>
<dbReference type="EMBL" id="AP019309">
    <property type="protein sequence ID" value="BBH26600.1"/>
    <property type="molecule type" value="Genomic_DNA"/>
</dbReference>
<evidence type="ECO:0000313" key="3">
    <source>
        <dbReference type="Proteomes" id="UP000268059"/>
    </source>
</evidence>
<evidence type="ECO:0000313" key="1">
    <source>
        <dbReference type="EMBL" id="BBH26600.1"/>
    </source>
</evidence>
<gene>
    <name evidence="1" type="ORF">SG0102_15340</name>
    <name evidence="2" type="ORF">SG0102_20110</name>
</gene>
<name>A0A3G9J6F1_9FIRM</name>
<organism evidence="1 3">
    <name type="scientific">Intestinibaculum porci</name>
    <dbReference type="NCBI Taxonomy" id="2487118"/>
    <lineage>
        <taxon>Bacteria</taxon>
        <taxon>Bacillati</taxon>
        <taxon>Bacillota</taxon>
        <taxon>Erysipelotrichia</taxon>
        <taxon>Erysipelotrichales</taxon>
        <taxon>Erysipelotrichaceae</taxon>
        <taxon>Intestinibaculum</taxon>
    </lineage>
</organism>
<proteinExistence type="predicted"/>
<dbReference type="InParanoid" id="A0A3G9J6F1"/>
<dbReference type="EMBL" id="AP019309">
    <property type="protein sequence ID" value="BBH27077.1"/>
    <property type="molecule type" value="Genomic_DNA"/>
</dbReference>
<dbReference type="Proteomes" id="UP000268059">
    <property type="component" value="Chromosome"/>
</dbReference>